<evidence type="ECO:0000259" key="1">
    <source>
        <dbReference type="Pfam" id="PF07796"/>
    </source>
</evidence>
<dbReference type="STRING" id="1110509.Mhar_1158"/>
<organism evidence="2 3">
    <name type="scientific">Methanothrix harundinacea (strain 6Ac)</name>
    <name type="common">Methanosaeta harundinacea</name>
    <dbReference type="NCBI Taxonomy" id="1110509"/>
    <lineage>
        <taxon>Archaea</taxon>
        <taxon>Methanobacteriati</taxon>
        <taxon>Methanobacteriota</taxon>
        <taxon>Stenosarchaea group</taxon>
        <taxon>Methanomicrobia</taxon>
        <taxon>Methanotrichales</taxon>
        <taxon>Methanotrichaceae</taxon>
        <taxon>Methanothrix</taxon>
    </lineage>
</organism>
<keyword evidence="3" id="KW-1185">Reference proteome</keyword>
<protein>
    <recommendedName>
        <fullName evidence="1">DUF1638 domain-containing protein</fullName>
    </recommendedName>
</protein>
<dbReference type="Proteomes" id="UP000005877">
    <property type="component" value="Chromosome"/>
</dbReference>
<dbReference type="KEGG" id="mhi:Mhar_1158"/>
<dbReference type="GeneID" id="12510327"/>
<evidence type="ECO:0000313" key="2">
    <source>
        <dbReference type="EMBL" id="AET64526.1"/>
    </source>
</evidence>
<evidence type="ECO:0000313" key="3">
    <source>
        <dbReference type="Proteomes" id="UP000005877"/>
    </source>
</evidence>
<sequence>MYAIIACGVFKDEIEEIADDLGFPARIRYLEAGLHVDFDGLAEALKRELEDCRGFDGIVVAFGECHPRIAEILAPYNAVLLRCQNCIDALITRKKVEEIAKRGLYFYLSPGWVKGWRDMFERMSWSREEARFQLAPFKGAIFLDTLGNAQDYEEGLIEFLDFTLCPYEKMPVDLAHFRALILEAKERCDLGRGA</sequence>
<feature type="domain" description="DUF1638" evidence="1">
    <location>
        <begin position="30"/>
        <end position="180"/>
    </location>
</feature>
<dbReference type="AlphaFoldDB" id="G7WMW1"/>
<dbReference type="InterPro" id="IPR012437">
    <property type="entry name" value="DUF1638"/>
</dbReference>
<dbReference type="EMBL" id="CP003117">
    <property type="protein sequence ID" value="AET64526.1"/>
    <property type="molecule type" value="Genomic_DNA"/>
</dbReference>
<dbReference type="Pfam" id="PF07796">
    <property type="entry name" value="DUF1638"/>
    <property type="match status" value="1"/>
</dbReference>
<dbReference type="HOGENOM" id="CLU_099367_0_0_2"/>
<accession>G7WMW1</accession>
<reference evidence="2 3" key="1">
    <citation type="journal article" date="2012" name="PLoS ONE">
        <title>The genome characteristics and predicted function of methyl-group oxidation pathway in the obligate aceticlastic methanogens, Methanosaeta spp.</title>
        <authorList>
            <person name="Zhu J."/>
            <person name="Zheng H."/>
            <person name="Ai G."/>
            <person name="Zhang G."/>
            <person name="Liu D."/>
            <person name="Liu X."/>
            <person name="Dong X."/>
        </authorList>
    </citation>
    <scope>NUCLEOTIDE SEQUENCE [LARGE SCALE GENOMIC DNA]</scope>
    <source>
        <strain evidence="2 3">6Ac</strain>
    </source>
</reference>
<proteinExistence type="predicted"/>
<name>G7WMW1_METH6</name>
<gene>
    <name evidence="2" type="ordered locus">Mhar_1158</name>
</gene>
<dbReference type="OrthoDB" id="53190at2157"/>
<dbReference type="PATRIC" id="fig|1110509.7.peg.1285"/>
<dbReference type="RefSeq" id="WP_014586711.1">
    <property type="nucleotide sequence ID" value="NC_017527.1"/>
</dbReference>